<dbReference type="EMBL" id="GGEC01070716">
    <property type="protein sequence ID" value="MBX51200.1"/>
    <property type="molecule type" value="Transcribed_RNA"/>
</dbReference>
<sequence length="37" mass="4222">MVNRSTNQKKEESSLHMNKSGSFARVHVLLQTKHIAN</sequence>
<evidence type="ECO:0000256" key="1">
    <source>
        <dbReference type="SAM" id="MobiDB-lite"/>
    </source>
</evidence>
<feature type="region of interest" description="Disordered" evidence="1">
    <location>
        <begin position="1"/>
        <end position="23"/>
    </location>
</feature>
<evidence type="ECO:0000313" key="2">
    <source>
        <dbReference type="EMBL" id="MBX51200.1"/>
    </source>
</evidence>
<proteinExistence type="predicted"/>
<dbReference type="AlphaFoldDB" id="A0A2P2P8W2"/>
<accession>A0A2P2P8W2</accession>
<name>A0A2P2P8W2_RHIMU</name>
<organism evidence="2">
    <name type="scientific">Rhizophora mucronata</name>
    <name type="common">Asiatic mangrove</name>
    <dbReference type="NCBI Taxonomy" id="61149"/>
    <lineage>
        <taxon>Eukaryota</taxon>
        <taxon>Viridiplantae</taxon>
        <taxon>Streptophyta</taxon>
        <taxon>Embryophyta</taxon>
        <taxon>Tracheophyta</taxon>
        <taxon>Spermatophyta</taxon>
        <taxon>Magnoliopsida</taxon>
        <taxon>eudicotyledons</taxon>
        <taxon>Gunneridae</taxon>
        <taxon>Pentapetalae</taxon>
        <taxon>rosids</taxon>
        <taxon>fabids</taxon>
        <taxon>Malpighiales</taxon>
        <taxon>Rhizophoraceae</taxon>
        <taxon>Rhizophora</taxon>
    </lineage>
</organism>
<reference evidence="2" key="1">
    <citation type="submission" date="2018-02" db="EMBL/GenBank/DDBJ databases">
        <title>Rhizophora mucronata_Transcriptome.</title>
        <authorList>
            <person name="Meera S.P."/>
            <person name="Sreeshan A."/>
            <person name="Augustine A."/>
        </authorList>
    </citation>
    <scope>NUCLEOTIDE SEQUENCE</scope>
    <source>
        <tissue evidence="2">Leaf</tissue>
    </source>
</reference>
<protein>
    <submittedName>
        <fullName evidence="2">Uncharacterized protein</fullName>
    </submittedName>
</protein>